<dbReference type="GeneID" id="7840133"/>
<dbReference type="EMBL" id="GG662793">
    <property type="protein sequence ID" value="EAR91005.1"/>
    <property type="molecule type" value="Genomic_DNA"/>
</dbReference>
<protein>
    <submittedName>
        <fullName evidence="1">Uncharacterized protein</fullName>
    </submittedName>
</protein>
<organism evidence="1 2">
    <name type="scientific">Tetrahymena thermophila (strain SB210)</name>
    <dbReference type="NCBI Taxonomy" id="312017"/>
    <lineage>
        <taxon>Eukaryota</taxon>
        <taxon>Sar</taxon>
        <taxon>Alveolata</taxon>
        <taxon>Ciliophora</taxon>
        <taxon>Intramacronucleata</taxon>
        <taxon>Oligohymenophorea</taxon>
        <taxon>Hymenostomatida</taxon>
        <taxon>Tetrahymenina</taxon>
        <taxon>Tetrahymenidae</taxon>
        <taxon>Tetrahymena</taxon>
    </lineage>
</organism>
<dbReference type="AlphaFoldDB" id="I7LUC2"/>
<keyword evidence="2" id="KW-1185">Reference proteome</keyword>
<reference evidence="2" key="1">
    <citation type="journal article" date="2006" name="PLoS Biol.">
        <title>Macronuclear genome sequence of the ciliate Tetrahymena thermophila, a model eukaryote.</title>
        <authorList>
            <person name="Eisen J.A."/>
            <person name="Coyne R.S."/>
            <person name="Wu M."/>
            <person name="Wu D."/>
            <person name="Thiagarajan M."/>
            <person name="Wortman J.R."/>
            <person name="Badger J.H."/>
            <person name="Ren Q."/>
            <person name="Amedeo P."/>
            <person name="Jones K.M."/>
            <person name="Tallon L.J."/>
            <person name="Delcher A.L."/>
            <person name="Salzberg S.L."/>
            <person name="Silva J.C."/>
            <person name="Haas B.J."/>
            <person name="Majoros W.H."/>
            <person name="Farzad M."/>
            <person name="Carlton J.M."/>
            <person name="Smith R.K. Jr."/>
            <person name="Garg J."/>
            <person name="Pearlman R.E."/>
            <person name="Karrer K.M."/>
            <person name="Sun L."/>
            <person name="Manning G."/>
            <person name="Elde N.C."/>
            <person name="Turkewitz A.P."/>
            <person name="Asai D.J."/>
            <person name="Wilkes D.E."/>
            <person name="Wang Y."/>
            <person name="Cai H."/>
            <person name="Collins K."/>
            <person name="Stewart B.A."/>
            <person name="Lee S.R."/>
            <person name="Wilamowska K."/>
            <person name="Weinberg Z."/>
            <person name="Ruzzo W.L."/>
            <person name="Wloga D."/>
            <person name="Gaertig J."/>
            <person name="Frankel J."/>
            <person name="Tsao C.-C."/>
            <person name="Gorovsky M.A."/>
            <person name="Keeling P.J."/>
            <person name="Waller R.F."/>
            <person name="Patron N.J."/>
            <person name="Cherry J.M."/>
            <person name="Stover N.A."/>
            <person name="Krieger C.J."/>
            <person name="del Toro C."/>
            <person name="Ryder H.F."/>
            <person name="Williamson S.C."/>
            <person name="Barbeau R.A."/>
            <person name="Hamilton E.P."/>
            <person name="Orias E."/>
        </authorList>
    </citation>
    <scope>NUCLEOTIDE SEQUENCE [LARGE SCALE GENOMIC DNA]</scope>
    <source>
        <strain evidence="2">SB210</strain>
    </source>
</reference>
<gene>
    <name evidence="1" type="ORF">TTHERM_00146110</name>
</gene>
<proteinExistence type="predicted"/>
<accession>I7LUC2</accession>
<name>I7LUC2_TETTS</name>
<dbReference type="InParanoid" id="I7LUC2"/>
<sequence length="480" mass="56123">MKDLMKNSCESSTTLNEVFSVKDKKTKVNLNSIYKKIFKMNKTQNQKKKIMKREEYDREMQMKHRDDYGAIPIRRTHQQQPQGTSYYLCGGVSVEVESMQTEQQPKSEVLANGSPSMLNQFMQVLGVELFEEQGLVEVKIQNTQKGLTNFKFLSDILSASSSEQMKTYGNDIESYYNFIQNLLRKKNMCEQVEGFNKFSEIVSNKFDEFDKFLQKTVQNVKKNHNIFTYRVYKFDLFDFEFKMKSYGYSEDFIKTLGYNGVQQFKGQIMHQGLPEIFTMETRQNVAKAHMKQISQKQHQLNNIQCKLVSLDGIEIDTHLDMMLIPFYDSNTPIYNNLFDCSAMIEISTYDISKSALRQVINMRREINYDFNDAIKQDIYYELESQLFVDKFYSNSPLKIKKQQPLNSQQNQQQNQQAYEFAQTLNISPAMVKQQSQNNCESYCNSANEDTSADTGFELSQNTNFKQTNKVCGFRYVTLQN</sequence>
<dbReference type="RefSeq" id="XP_001011250.1">
    <property type="nucleotide sequence ID" value="XM_001011250.2"/>
</dbReference>
<dbReference type="Proteomes" id="UP000009168">
    <property type="component" value="Unassembled WGS sequence"/>
</dbReference>
<dbReference type="HOGENOM" id="CLU_569265_0_0_1"/>
<evidence type="ECO:0000313" key="1">
    <source>
        <dbReference type="EMBL" id="EAR91005.1"/>
    </source>
</evidence>
<dbReference type="KEGG" id="tet:TTHERM_00146110"/>
<evidence type="ECO:0000313" key="2">
    <source>
        <dbReference type="Proteomes" id="UP000009168"/>
    </source>
</evidence>